<evidence type="ECO:0000259" key="1">
    <source>
        <dbReference type="Pfam" id="PF00656"/>
    </source>
</evidence>
<dbReference type="EMBL" id="JBHSYS010000002">
    <property type="protein sequence ID" value="MFC6957511.1"/>
    <property type="molecule type" value="Genomic_DNA"/>
</dbReference>
<dbReference type="Proteomes" id="UP001596470">
    <property type="component" value="Unassembled WGS sequence"/>
</dbReference>
<dbReference type="SUPFAM" id="SSF52129">
    <property type="entry name" value="Caspase-like"/>
    <property type="match status" value="1"/>
</dbReference>
<dbReference type="Pfam" id="PF00656">
    <property type="entry name" value="Peptidase_C14"/>
    <property type="match status" value="1"/>
</dbReference>
<name>A0ABW2D9B4_9ACTN</name>
<evidence type="ECO:0000313" key="2">
    <source>
        <dbReference type="EMBL" id="MFC6957511.1"/>
    </source>
</evidence>
<comment type="caution">
    <text evidence="2">The sequence shown here is derived from an EMBL/GenBank/DDBJ whole genome shotgun (WGS) entry which is preliminary data.</text>
</comment>
<organism evidence="2 3">
    <name type="scientific">Glycomyces mayteni</name>
    <dbReference type="NCBI Taxonomy" id="543887"/>
    <lineage>
        <taxon>Bacteria</taxon>
        <taxon>Bacillati</taxon>
        <taxon>Actinomycetota</taxon>
        <taxon>Actinomycetes</taxon>
        <taxon>Glycomycetales</taxon>
        <taxon>Glycomycetaceae</taxon>
        <taxon>Glycomyces</taxon>
    </lineage>
</organism>
<gene>
    <name evidence="2" type="ORF">ACFQS3_09925</name>
</gene>
<sequence length="603" mass="65254">MPGPRRYRGLLIGNADFPRDPNGLPRLHGPLIDIDLVYHALTDEHVDLFALEDVELLVDEPIQKMRERLDAFFAAADRDDVLLIYYSGHGMLDVHNKLYLGANDTLKSRLRSTAVSAAELNAMIDDCAATGIVIVLDCCYSGAFRSGDLAASVSGRGRYAVTSARATQLALDQTAPGQASPFSAMFVRALREAETQDYLTVAALYRQVFEWLAAAGGQTPQLRFTGEGDIVVARRGGGTVSRTAGANRAAPLATLVSDGMRRARTEQLLDGMLQCSNLLGRSPLPYGFRGSLQLLTQVMSGVAESAPDRVPAFARSIFSWPFIASGNVEALTRMAEVVAPADPKFAGRLVTDVERIMAQPHGEADGMILADAAAAIASIDMHRARKLAVQAERFTRDRPSHSGEHRGLTLAKVAKALAGIQPDRARKLAAEAERHMTYGERGSRSWTARNRLEMARDLRRLDIEQAQRLVVEASGNLLGFNIYDERNLPHAVWLAGTVDPWCAARIADACPDGGWKAQALAEAALAVAGVDKERARLIIAEAVDQAQSVTAEEEYESASFHIARATAAIDPDRAEAVASSLGEQYRSAVMLFAAAQRLTELHS</sequence>
<protein>
    <submittedName>
        <fullName evidence="2">Caspase domain-containing protein</fullName>
    </submittedName>
</protein>
<reference evidence="3" key="1">
    <citation type="journal article" date="2019" name="Int. J. Syst. Evol. Microbiol.">
        <title>The Global Catalogue of Microorganisms (GCM) 10K type strain sequencing project: providing services to taxonomists for standard genome sequencing and annotation.</title>
        <authorList>
            <consortium name="The Broad Institute Genomics Platform"/>
            <consortium name="The Broad Institute Genome Sequencing Center for Infectious Disease"/>
            <person name="Wu L."/>
            <person name="Ma J."/>
        </authorList>
    </citation>
    <scope>NUCLEOTIDE SEQUENCE [LARGE SCALE GENOMIC DNA]</scope>
    <source>
        <strain evidence="3">KACC 12634</strain>
    </source>
</reference>
<feature type="domain" description="Peptidase C14 caspase" evidence="1">
    <location>
        <begin position="10"/>
        <end position="223"/>
    </location>
</feature>
<dbReference type="Gene3D" id="3.40.50.1460">
    <property type="match status" value="1"/>
</dbReference>
<evidence type="ECO:0000313" key="3">
    <source>
        <dbReference type="Proteomes" id="UP001596470"/>
    </source>
</evidence>
<dbReference type="InterPro" id="IPR011600">
    <property type="entry name" value="Pept_C14_caspase"/>
</dbReference>
<proteinExistence type="predicted"/>
<accession>A0ABW2D9B4</accession>
<dbReference type="InterPro" id="IPR029030">
    <property type="entry name" value="Caspase-like_dom_sf"/>
</dbReference>
<dbReference type="NCBIfam" id="NF047832">
    <property type="entry name" value="caspase_w_EACC1"/>
    <property type="match status" value="1"/>
</dbReference>
<dbReference type="RefSeq" id="WP_382349217.1">
    <property type="nucleotide sequence ID" value="NZ_JBHMBP010000002.1"/>
</dbReference>
<keyword evidence="3" id="KW-1185">Reference proteome</keyword>